<protein>
    <submittedName>
        <fullName evidence="1">YheC/YheD family protein</fullName>
    </submittedName>
</protein>
<dbReference type="AlphaFoldDB" id="A0A4V2J3Q6"/>
<dbReference type="InterPro" id="IPR026838">
    <property type="entry name" value="YheC/D"/>
</dbReference>
<keyword evidence="2" id="KW-1185">Reference proteome</keyword>
<evidence type="ECO:0000313" key="2">
    <source>
        <dbReference type="Proteomes" id="UP000293142"/>
    </source>
</evidence>
<dbReference type="OrthoDB" id="7869153at2"/>
<sequence>MDASLHEKEKKQKTTLAILTYDDGKRIFRGNRKNFVDLIKTGEDHGVDVYVTTTDELKLSGSQIVGYTYDEVHKKWKKGLVPLPNVVYNRIPFRKFELLPEVQQTIQSCLKHGKIHFFNPAFYNKWTLFEWLSKSKDTKAIVPVTQKLTNSDELEKMLQKHKSLYLKPVRGKAGKGIMKVSYRNGKNQTGEYQLSIQEKTRSHISRHSSVQQLWSQIREMSSGKDYIMQQAIQLAHYKQRPFDLRALIQKNAKGEWSVAGVGARLAGKRSITTHVPRGGSIDNPLKLLSATFGLGGSRKIIKQTKQTAIILAKQIEKASGQTIGEMSMDLGVDTSGNIWFFEANAKPMKFDEPHIRKRSLQNLIRYSLFLSGNKKAKRSPETAAARKKTVNLRSRKPNALTQKILAAIKI</sequence>
<organism evidence="1 2">
    <name type="scientific">Paenibacillus thalictri</name>
    <dbReference type="NCBI Taxonomy" id="2527873"/>
    <lineage>
        <taxon>Bacteria</taxon>
        <taxon>Bacillati</taxon>
        <taxon>Bacillota</taxon>
        <taxon>Bacilli</taxon>
        <taxon>Bacillales</taxon>
        <taxon>Paenibacillaceae</taxon>
        <taxon>Paenibacillus</taxon>
    </lineage>
</organism>
<gene>
    <name evidence="1" type="ORF">EYB31_24010</name>
</gene>
<proteinExistence type="predicted"/>
<reference evidence="1 2" key="1">
    <citation type="submission" date="2019-02" db="EMBL/GenBank/DDBJ databases">
        <title>Paenibacillus sp. nov., isolated from surface-sterilized tissue of Thalictrum simplex L.</title>
        <authorList>
            <person name="Tuo L."/>
        </authorList>
    </citation>
    <scope>NUCLEOTIDE SEQUENCE [LARGE SCALE GENOMIC DNA]</scope>
    <source>
        <strain evidence="1 2">N2SHLJ1</strain>
    </source>
</reference>
<evidence type="ECO:0000313" key="1">
    <source>
        <dbReference type="EMBL" id="TBL75079.1"/>
    </source>
</evidence>
<dbReference type="EMBL" id="SIRE01000018">
    <property type="protein sequence ID" value="TBL75079.1"/>
    <property type="molecule type" value="Genomic_DNA"/>
</dbReference>
<accession>A0A4V2J3Q6</accession>
<comment type="caution">
    <text evidence="1">The sequence shown here is derived from an EMBL/GenBank/DDBJ whole genome shotgun (WGS) entry which is preliminary data.</text>
</comment>
<dbReference type="SUPFAM" id="SSF56059">
    <property type="entry name" value="Glutathione synthetase ATP-binding domain-like"/>
    <property type="match status" value="1"/>
</dbReference>
<dbReference type="Pfam" id="PF14398">
    <property type="entry name" value="ATPgrasp_YheCD"/>
    <property type="match status" value="1"/>
</dbReference>
<name>A0A4V2J3Q6_9BACL</name>
<dbReference type="Proteomes" id="UP000293142">
    <property type="component" value="Unassembled WGS sequence"/>
</dbReference>